<dbReference type="Proteomes" id="UP000037749">
    <property type="component" value="Unassembled WGS sequence"/>
</dbReference>
<gene>
    <name evidence="1" type="ORF">RZ72_02350</name>
</gene>
<dbReference type="AlphaFoldDB" id="A0A0N0CTK2"/>
<organism evidence="1 2">
    <name type="scientific">Apilactobacillus kunkeei</name>
    <dbReference type="NCBI Taxonomy" id="148814"/>
    <lineage>
        <taxon>Bacteria</taxon>
        <taxon>Bacillati</taxon>
        <taxon>Bacillota</taxon>
        <taxon>Bacilli</taxon>
        <taxon>Lactobacillales</taxon>
        <taxon>Lactobacillaceae</taxon>
        <taxon>Apilactobacillus</taxon>
    </lineage>
</organism>
<sequence length="158" mass="18265">MQISTFSPFDPYELFRFANDKTDRAKEYMSAKSNFDELTSKINELKKQGVDSEALKDERKPYASVMKKYDKEVTLPKLIDRFISIDAIVFVGIVNLFNPKCLICFGDKSYKLASSILDHFDLDVSVEQILHYSYTGSKNSGDITEYKRNQVKNIIDKY</sequence>
<name>A0A0N0CTK2_9LACO</name>
<comment type="caution">
    <text evidence="1">The sequence shown here is derived from an EMBL/GenBank/DDBJ whole genome shotgun (WGS) entry which is preliminary data.</text>
</comment>
<protein>
    <submittedName>
        <fullName evidence="1">Uncharacterized protein</fullName>
    </submittedName>
</protein>
<dbReference type="RefSeq" id="WP_053797008.1">
    <property type="nucleotide sequence ID" value="NZ_JXCZ01000045.1"/>
</dbReference>
<evidence type="ECO:0000313" key="1">
    <source>
        <dbReference type="EMBL" id="KOY78108.1"/>
    </source>
</evidence>
<reference evidence="1 2" key="1">
    <citation type="journal article" date="2015" name="Genome Biol. Evol.">
        <title>Functionally Structured Genomes in Lactobacillus kunkeei Colonizing the Honey Crop and Food Products of Honeybees and Stingless Bees.</title>
        <authorList>
            <person name="Tamarit D."/>
            <person name="Ellegaard K.M."/>
            <person name="Wikander J."/>
            <person name="Olofsson T."/>
            <person name="Vasquez A."/>
            <person name="Andersson S.G."/>
        </authorList>
    </citation>
    <scope>NUCLEOTIDE SEQUENCE [LARGE SCALE GENOMIC DNA]</scope>
    <source>
        <strain evidence="1 2">LAla</strain>
    </source>
</reference>
<dbReference type="PATRIC" id="fig|148814.9.peg.1310"/>
<evidence type="ECO:0000313" key="2">
    <source>
        <dbReference type="Proteomes" id="UP000037749"/>
    </source>
</evidence>
<accession>A0A0N0CTK2</accession>
<proteinExistence type="predicted"/>
<dbReference type="EMBL" id="JXCZ01000045">
    <property type="protein sequence ID" value="KOY78108.1"/>
    <property type="molecule type" value="Genomic_DNA"/>
</dbReference>